<proteinExistence type="predicted"/>
<sequence length="135" mass="16126">MKRGVDLDGVLTPIRVYNVETKLPWWCALWLIFLPADRKIVKTLKVWQKVGDEIIIISARPKQMESLTRLWLKIMKIPFTDIVLIGPGEETPKRKWKVIREKRIEMFMDDDQRTIEFIRRQSPVIKTILVEKQQR</sequence>
<dbReference type="SUPFAM" id="SSF56784">
    <property type="entry name" value="HAD-like"/>
    <property type="match status" value="1"/>
</dbReference>
<dbReference type="EMBL" id="PFCK01000044">
    <property type="protein sequence ID" value="PIR71618.1"/>
    <property type="molecule type" value="Genomic_DNA"/>
</dbReference>
<dbReference type="Proteomes" id="UP000228909">
    <property type="component" value="Unassembled WGS sequence"/>
</dbReference>
<reference evidence="2" key="1">
    <citation type="submission" date="2017-09" db="EMBL/GenBank/DDBJ databases">
        <title>Depth-based differentiation of microbial function through sediment-hosted aquifers and enrichment of novel symbionts in the deep terrestrial subsurface.</title>
        <authorList>
            <person name="Probst A.J."/>
            <person name="Ladd B."/>
            <person name="Jarett J.K."/>
            <person name="Geller-Mcgrath D.E."/>
            <person name="Sieber C.M.K."/>
            <person name="Emerson J.B."/>
            <person name="Anantharaman K."/>
            <person name="Thomas B.C."/>
            <person name="Malmstrom R."/>
            <person name="Stieglmeier M."/>
            <person name="Klingl A."/>
            <person name="Woyke T."/>
            <person name="Ryan C.M."/>
            <person name="Banfield J.F."/>
        </authorList>
    </citation>
    <scope>NUCLEOTIDE SEQUENCE [LARGE SCALE GENOMIC DNA]</scope>
</reference>
<protein>
    <recommendedName>
        <fullName evidence="3">Polynucleotide kinase</fullName>
    </recommendedName>
</protein>
<comment type="caution">
    <text evidence="1">The sequence shown here is derived from an EMBL/GenBank/DDBJ whole genome shotgun (WGS) entry which is preliminary data.</text>
</comment>
<evidence type="ECO:0000313" key="1">
    <source>
        <dbReference type="EMBL" id="PIR71618.1"/>
    </source>
</evidence>
<dbReference type="InterPro" id="IPR036412">
    <property type="entry name" value="HAD-like_sf"/>
</dbReference>
<gene>
    <name evidence="1" type="ORF">COU43_01615</name>
</gene>
<name>A0A2H0TJ82_9BACT</name>
<dbReference type="InterPro" id="IPR023214">
    <property type="entry name" value="HAD_sf"/>
</dbReference>
<dbReference type="Gene3D" id="3.40.50.1000">
    <property type="entry name" value="HAD superfamily/HAD-like"/>
    <property type="match status" value="1"/>
</dbReference>
<dbReference type="AlphaFoldDB" id="A0A2H0TJ82"/>
<organism evidence="1 2">
    <name type="scientific">Candidatus Nealsonbacteria bacterium CG10_big_fil_rev_8_21_14_0_10_37_25</name>
    <dbReference type="NCBI Taxonomy" id="1974711"/>
    <lineage>
        <taxon>Bacteria</taxon>
        <taxon>Candidatus Nealsoniibacteriota</taxon>
    </lineage>
</organism>
<evidence type="ECO:0000313" key="2">
    <source>
        <dbReference type="Proteomes" id="UP000228909"/>
    </source>
</evidence>
<evidence type="ECO:0008006" key="3">
    <source>
        <dbReference type="Google" id="ProtNLM"/>
    </source>
</evidence>
<accession>A0A2H0TJ82</accession>